<dbReference type="EMBL" id="BLXT01003746">
    <property type="protein sequence ID" value="GFO05124.1"/>
    <property type="molecule type" value="Genomic_DNA"/>
</dbReference>
<reference evidence="2 3" key="1">
    <citation type="journal article" date="2021" name="Elife">
        <title>Chloroplast acquisition without the gene transfer in kleptoplastic sea slugs, Plakobranchus ocellatus.</title>
        <authorList>
            <person name="Maeda T."/>
            <person name="Takahashi S."/>
            <person name="Yoshida T."/>
            <person name="Shimamura S."/>
            <person name="Takaki Y."/>
            <person name="Nagai Y."/>
            <person name="Toyoda A."/>
            <person name="Suzuki Y."/>
            <person name="Arimoto A."/>
            <person name="Ishii H."/>
            <person name="Satoh N."/>
            <person name="Nishiyama T."/>
            <person name="Hasebe M."/>
            <person name="Maruyama T."/>
            <person name="Minagawa J."/>
            <person name="Obokata J."/>
            <person name="Shigenobu S."/>
        </authorList>
    </citation>
    <scope>NUCLEOTIDE SEQUENCE [LARGE SCALE GENOMIC DNA]</scope>
</reference>
<evidence type="ECO:0000313" key="3">
    <source>
        <dbReference type="Proteomes" id="UP000735302"/>
    </source>
</evidence>
<sequence>MLLKVKGVISITFDLNKVRCILKTKPDVKAEVLAACIAKSMTMTAQQVVRNENGEESFIRFNSSSSYSHGHDISYGKENDGLPDYLSDDSDSVIVDDKALKRPSEEDKKKSAGWFSAAASFLSNSFYW</sequence>
<dbReference type="Proteomes" id="UP000735302">
    <property type="component" value="Unassembled WGS sequence"/>
</dbReference>
<protein>
    <submittedName>
        <fullName evidence="2">Armadillo repeat-containing protein 1</fullName>
    </submittedName>
</protein>
<feature type="region of interest" description="Disordered" evidence="1">
    <location>
        <begin position="64"/>
        <end position="89"/>
    </location>
</feature>
<accession>A0AAV4AFC1</accession>
<dbReference type="PANTHER" id="PTHR46840">
    <property type="entry name" value="ARMADILLO REPEAT-CONTAINING PROTEIN 1"/>
    <property type="match status" value="1"/>
</dbReference>
<dbReference type="AlphaFoldDB" id="A0AAV4AFC1"/>
<keyword evidence="3" id="KW-1185">Reference proteome</keyword>
<comment type="caution">
    <text evidence="2">The sequence shown here is derived from an EMBL/GenBank/DDBJ whole genome shotgun (WGS) entry which is preliminary data.</text>
</comment>
<dbReference type="InterPro" id="IPR016617">
    <property type="entry name" value="ARMC1"/>
</dbReference>
<name>A0AAV4AFC1_9GAST</name>
<evidence type="ECO:0000313" key="2">
    <source>
        <dbReference type="EMBL" id="GFO05124.1"/>
    </source>
</evidence>
<feature type="compositionally biased region" description="Basic and acidic residues" evidence="1">
    <location>
        <begin position="69"/>
        <end position="80"/>
    </location>
</feature>
<organism evidence="2 3">
    <name type="scientific">Plakobranchus ocellatus</name>
    <dbReference type="NCBI Taxonomy" id="259542"/>
    <lineage>
        <taxon>Eukaryota</taxon>
        <taxon>Metazoa</taxon>
        <taxon>Spiralia</taxon>
        <taxon>Lophotrochozoa</taxon>
        <taxon>Mollusca</taxon>
        <taxon>Gastropoda</taxon>
        <taxon>Heterobranchia</taxon>
        <taxon>Euthyneura</taxon>
        <taxon>Panpulmonata</taxon>
        <taxon>Sacoglossa</taxon>
        <taxon>Placobranchoidea</taxon>
        <taxon>Plakobranchidae</taxon>
        <taxon>Plakobranchus</taxon>
    </lineage>
</organism>
<dbReference type="PANTHER" id="PTHR46840:SF2">
    <property type="entry name" value="ARMADILLO REPEAT-CONTAINING PROTEIN 1"/>
    <property type="match status" value="1"/>
</dbReference>
<gene>
    <name evidence="2" type="ORF">PoB_003162900</name>
</gene>
<proteinExistence type="predicted"/>
<evidence type="ECO:0000256" key="1">
    <source>
        <dbReference type="SAM" id="MobiDB-lite"/>
    </source>
</evidence>